<protein>
    <submittedName>
        <fullName evidence="1">Uncharacterized protein</fullName>
    </submittedName>
</protein>
<proteinExistence type="predicted"/>
<dbReference type="Gene3D" id="3.40.50.10440">
    <property type="entry name" value="Dihydroxyacetone kinase, domain 1"/>
    <property type="match status" value="1"/>
</dbReference>
<comment type="caution">
    <text evidence="1">The sequence shown here is derived from an EMBL/GenBank/DDBJ whole genome shotgun (WGS) entry which is preliminary data.</text>
</comment>
<evidence type="ECO:0000313" key="1">
    <source>
        <dbReference type="EMBL" id="CAI6363563.1"/>
    </source>
</evidence>
<dbReference type="AlphaFoldDB" id="A0AAV0X5T9"/>
<reference evidence="1 2" key="1">
    <citation type="submission" date="2023-01" db="EMBL/GenBank/DDBJ databases">
        <authorList>
            <person name="Whitehead M."/>
        </authorList>
    </citation>
    <scope>NUCLEOTIDE SEQUENCE [LARGE SCALE GENOMIC DNA]</scope>
</reference>
<organism evidence="1 2">
    <name type="scientific">Macrosiphum euphorbiae</name>
    <name type="common">potato aphid</name>
    <dbReference type="NCBI Taxonomy" id="13131"/>
    <lineage>
        <taxon>Eukaryota</taxon>
        <taxon>Metazoa</taxon>
        <taxon>Ecdysozoa</taxon>
        <taxon>Arthropoda</taxon>
        <taxon>Hexapoda</taxon>
        <taxon>Insecta</taxon>
        <taxon>Pterygota</taxon>
        <taxon>Neoptera</taxon>
        <taxon>Paraneoptera</taxon>
        <taxon>Hemiptera</taxon>
        <taxon>Sternorrhyncha</taxon>
        <taxon>Aphidomorpha</taxon>
        <taxon>Aphidoidea</taxon>
        <taxon>Aphididae</taxon>
        <taxon>Macrosiphini</taxon>
        <taxon>Macrosiphum</taxon>
    </lineage>
</organism>
<sequence length="172" mass="19052">MGSAPLIVFVILIQRPKFHNYSLPRRTCPDGRSRSTAGPVGRKHGLLAWTSVHAFRKKPRESDGQSLWWPLPHVDPGRHPNAGHVLTAIRKLDDRCGVLVLGSSETAAILNYGIAAQKARTQDIIVKVNDITTHIRIKGDTSSGPTPCQITVISNSIFNTMFMILLESYKLY</sequence>
<dbReference type="EMBL" id="CARXXK010000003">
    <property type="protein sequence ID" value="CAI6363563.1"/>
    <property type="molecule type" value="Genomic_DNA"/>
</dbReference>
<name>A0AAV0X5T9_9HEMI</name>
<dbReference type="Proteomes" id="UP001160148">
    <property type="component" value="Unassembled WGS sequence"/>
</dbReference>
<evidence type="ECO:0000313" key="2">
    <source>
        <dbReference type="Proteomes" id="UP001160148"/>
    </source>
</evidence>
<accession>A0AAV0X5T9</accession>
<gene>
    <name evidence="1" type="ORF">MEUPH1_LOCUS18492</name>
</gene>
<keyword evidence="2" id="KW-1185">Reference proteome</keyword>